<dbReference type="AlphaFoldDB" id="A0A9P0HUE6"/>
<evidence type="ECO:0000313" key="1">
    <source>
        <dbReference type="EMBL" id="CAH1634702.1"/>
    </source>
</evidence>
<name>A0A9P0HUE6_SPOLI</name>
<reference evidence="1" key="1">
    <citation type="submission" date="2022-02" db="EMBL/GenBank/DDBJ databases">
        <authorList>
            <person name="King R."/>
        </authorList>
    </citation>
    <scope>NUCLEOTIDE SEQUENCE</scope>
</reference>
<protein>
    <submittedName>
        <fullName evidence="1">Uncharacterized protein</fullName>
    </submittedName>
</protein>
<evidence type="ECO:0000313" key="2">
    <source>
        <dbReference type="Proteomes" id="UP001153321"/>
    </source>
</evidence>
<sequence>MYLNNYVKHTCIWNTSKITFKGRLSRHFENFVESKSKGNIEVQYIQGVGSIVYVSNHRVQERSRVKNQRAQNRSQEHLETRNKTEKCFQKTTYFPFPVIHHLRFISRMNHGMNHFFKSVYYFATIFFKFYLT</sequence>
<dbReference type="Proteomes" id="UP001153321">
    <property type="component" value="Chromosome 1"/>
</dbReference>
<accession>A0A9P0HUE6</accession>
<gene>
    <name evidence="1" type="ORF">SPLIT_LOCUS64</name>
</gene>
<dbReference type="EMBL" id="LR824532">
    <property type="protein sequence ID" value="CAH1634702.1"/>
    <property type="molecule type" value="Genomic_DNA"/>
</dbReference>
<proteinExistence type="predicted"/>
<keyword evidence="2" id="KW-1185">Reference proteome</keyword>
<organism evidence="1 2">
    <name type="scientific">Spodoptera littoralis</name>
    <name type="common">Egyptian cotton leafworm</name>
    <dbReference type="NCBI Taxonomy" id="7109"/>
    <lineage>
        <taxon>Eukaryota</taxon>
        <taxon>Metazoa</taxon>
        <taxon>Ecdysozoa</taxon>
        <taxon>Arthropoda</taxon>
        <taxon>Hexapoda</taxon>
        <taxon>Insecta</taxon>
        <taxon>Pterygota</taxon>
        <taxon>Neoptera</taxon>
        <taxon>Endopterygota</taxon>
        <taxon>Lepidoptera</taxon>
        <taxon>Glossata</taxon>
        <taxon>Ditrysia</taxon>
        <taxon>Noctuoidea</taxon>
        <taxon>Noctuidae</taxon>
        <taxon>Amphipyrinae</taxon>
        <taxon>Spodoptera</taxon>
    </lineage>
</organism>